<dbReference type="InterPro" id="IPR002869">
    <property type="entry name" value="Pyrv_flavodox_OxRed_cen"/>
</dbReference>
<dbReference type="NCBIfam" id="TIGR02175">
    <property type="entry name" value="PorC_KorC"/>
    <property type="match status" value="1"/>
</dbReference>
<dbReference type="Proteomes" id="UP000885690">
    <property type="component" value="Unassembled WGS sequence"/>
</dbReference>
<dbReference type="GO" id="GO:0016625">
    <property type="term" value="F:oxidoreductase activity, acting on the aldehyde or oxo group of donors, iron-sulfur protein as acceptor"/>
    <property type="evidence" value="ECO:0007669"/>
    <property type="project" value="InterPro"/>
</dbReference>
<dbReference type="EMBL" id="DQWS01000033">
    <property type="protein sequence ID" value="HDD52597.1"/>
    <property type="molecule type" value="Genomic_DNA"/>
</dbReference>
<dbReference type="InterPro" id="IPR019752">
    <property type="entry name" value="Pyrv/ketoisovalerate_OxRed_cat"/>
</dbReference>
<dbReference type="AlphaFoldDB" id="A0A7C0Y8H4"/>
<evidence type="ECO:0000259" key="2">
    <source>
        <dbReference type="Pfam" id="PF01558"/>
    </source>
</evidence>
<dbReference type="InterPro" id="IPR011894">
    <property type="entry name" value="PorC_KorC"/>
</dbReference>
<name>A0A7C0Y8H4_9BACT</name>
<accession>A0A7C0Y8H4</accession>
<dbReference type="InterPro" id="IPR051626">
    <property type="entry name" value="Oxidoreductase_gamma_subunit"/>
</dbReference>
<sequence>MVEIRFHGRGGQGAVTSAELLALAAIKEGKYAQAFPAFGAERRGAPVLAFTRISDEIIKLRTGIYHPDVVIVLDPSLVKAVPVVAGLKERGLVVLNSKKGPGDWKKELGRDDVQVASVNATSIAMEELGVPITNVVMLGALLKAKPLVDLEPLEEFITQRFPRIAEQEVKAFRRAYEEVRVE</sequence>
<evidence type="ECO:0000313" key="3">
    <source>
        <dbReference type="EMBL" id="HDD52597.1"/>
    </source>
</evidence>
<dbReference type="SUPFAM" id="SSF53323">
    <property type="entry name" value="Pyruvate-ferredoxin oxidoreductase, PFOR, domain III"/>
    <property type="match status" value="1"/>
</dbReference>
<dbReference type="PANTHER" id="PTHR43366">
    <property type="entry name" value="PYRUVATE SYNTHASE SUBUNIT PORC"/>
    <property type="match status" value="1"/>
</dbReference>
<gene>
    <name evidence="3" type="ORF">ENF32_00825</name>
</gene>
<dbReference type="Pfam" id="PF01558">
    <property type="entry name" value="POR"/>
    <property type="match status" value="1"/>
</dbReference>
<organism evidence="3">
    <name type="scientific">Thermosulfidibacter takaii</name>
    <dbReference type="NCBI Taxonomy" id="412593"/>
    <lineage>
        <taxon>Bacteria</taxon>
        <taxon>Pseudomonadati</taxon>
        <taxon>Thermosulfidibacterota</taxon>
        <taxon>Thermosulfidibacteria</taxon>
        <taxon>Thermosulfidibacterales</taxon>
        <taxon>Thermosulfidibacteraceae</taxon>
    </lineage>
</organism>
<reference evidence="3" key="1">
    <citation type="journal article" date="2020" name="mSystems">
        <title>Genome- and Community-Level Interaction Insights into Carbon Utilization and Element Cycling Functions of Hydrothermarchaeota in Hydrothermal Sediment.</title>
        <authorList>
            <person name="Zhou Z."/>
            <person name="Liu Y."/>
            <person name="Xu W."/>
            <person name="Pan J."/>
            <person name="Luo Z.H."/>
            <person name="Li M."/>
        </authorList>
    </citation>
    <scope>NUCLEOTIDE SEQUENCE [LARGE SCALE GENOMIC DNA]</scope>
    <source>
        <strain evidence="3">HyVt-115</strain>
    </source>
</reference>
<proteinExistence type="predicted"/>
<keyword evidence="3" id="KW-0670">Pyruvate</keyword>
<feature type="domain" description="Pyruvate/ketoisovalerate oxidoreductase catalytic" evidence="2">
    <location>
        <begin position="10"/>
        <end position="177"/>
    </location>
</feature>
<protein>
    <submittedName>
        <fullName evidence="3">Pyruvate ferredoxin oxidoreductase subunit gamma</fullName>
    </submittedName>
</protein>
<keyword evidence="1" id="KW-0560">Oxidoreductase</keyword>
<dbReference type="NCBIfam" id="NF006321">
    <property type="entry name" value="PRK08534.1"/>
    <property type="match status" value="1"/>
</dbReference>
<comment type="caution">
    <text evidence="3">The sequence shown here is derived from an EMBL/GenBank/DDBJ whole genome shotgun (WGS) entry which is preliminary data.</text>
</comment>
<dbReference type="Gene3D" id="3.40.920.10">
    <property type="entry name" value="Pyruvate-ferredoxin oxidoreductase, PFOR, domain III"/>
    <property type="match status" value="1"/>
</dbReference>
<dbReference type="PANTHER" id="PTHR43366:SF1">
    <property type="entry name" value="PYRUVATE SYNTHASE SUBUNIT PORC"/>
    <property type="match status" value="1"/>
</dbReference>
<evidence type="ECO:0000256" key="1">
    <source>
        <dbReference type="ARBA" id="ARBA00023002"/>
    </source>
</evidence>